<dbReference type="WBParaSite" id="ACRNAN_scaffold739.g22955.t2">
    <property type="protein sequence ID" value="ACRNAN_scaffold739.g22955.t2"/>
    <property type="gene ID" value="ACRNAN_scaffold739.g22955"/>
</dbReference>
<dbReference type="GO" id="GO:0005783">
    <property type="term" value="C:endoplasmic reticulum"/>
    <property type="evidence" value="ECO:0007669"/>
    <property type="project" value="TreeGrafter"/>
</dbReference>
<evidence type="ECO:0000256" key="1">
    <source>
        <dbReference type="ARBA" id="ARBA00004141"/>
    </source>
</evidence>
<comment type="similarity">
    <text evidence="2 6">Belongs to the CDC50/LEM3 family.</text>
</comment>
<dbReference type="PANTHER" id="PTHR10926:SF0">
    <property type="entry name" value="CDC50, ISOFORM A"/>
    <property type="match status" value="1"/>
</dbReference>
<dbReference type="GO" id="GO:0005794">
    <property type="term" value="C:Golgi apparatus"/>
    <property type="evidence" value="ECO:0007669"/>
    <property type="project" value="TreeGrafter"/>
</dbReference>
<keyword evidence="5 6" id="KW-0472">Membrane</keyword>
<dbReference type="PANTHER" id="PTHR10926">
    <property type="entry name" value="CELL CYCLE CONTROL PROTEIN 50"/>
    <property type="match status" value="1"/>
</dbReference>
<feature type="transmembrane region" description="Helical" evidence="7">
    <location>
        <begin position="50"/>
        <end position="76"/>
    </location>
</feature>
<comment type="subcellular location">
    <subcellularLocation>
        <location evidence="1">Membrane</location>
        <topology evidence="1">Multi-pass membrane protein</topology>
    </subcellularLocation>
</comment>
<reference evidence="9" key="1">
    <citation type="submission" date="2022-11" db="UniProtKB">
        <authorList>
            <consortium name="WormBaseParasite"/>
        </authorList>
    </citation>
    <scope>IDENTIFICATION</scope>
</reference>
<keyword evidence="4 7" id="KW-1133">Transmembrane helix</keyword>
<protein>
    <submittedName>
        <fullName evidence="9">Cell cycle control protein 50A</fullName>
    </submittedName>
</protein>
<feature type="transmembrane region" description="Helical" evidence="7">
    <location>
        <begin position="322"/>
        <end position="342"/>
    </location>
</feature>
<evidence type="ECO:0000313" key="9">
    <source>
        <dbReference type="WBParaSite" id="ACRNAN_scaffold739.g22955.t2"/>
    </source>
</evidence>
<evidence type="ECO:0000256" key="6">
    <source>
        <dbReference type="PIRNR" id="PIRNR015840"/>
    </source>
</evidence>
<proteinExistence type="inferred from homology"/>
<keyword evidence="3 7" id="KW-0812">Transmembrane</keyword>
<dbReference type="GO" id="GO:0005886">
    <property type="term" value="C:plasma membrane"/>
    <property type="evidence" value="ECO:0007669"/>
    <property type="project" value="TreeGrafter"/>
</dbReference>
<evidence type="ECO:0000256" key="4">
    <source>
        <dbReference type="ARBA" id="ARBA00022989"/>
    </source>
</evidence>
<name>A0A914ED56_9BILA</name>
<keyword evidence="8" id="KW-1185">Reference proteome</keyword>
<accession>A0A914ED56</accession>
<dbReference type="PIRSF" id="PIRSF015840">
    <property type="entry name" value="DUF284_TM_euk"/>
    <property type="match status" value="1"/>
</dbReference>
<dbReference type="Pfam" id="PF03381">
    <property type="entry name" value="CDC50"/>
    <property type="match status" value="1"/>
</dbReference>
<evidence type="ECO:0000313" key="8">
    <source>
        <dbReference type="Proteomes" id="UP000887540"/>
    </source>
</evidence>
<organism evidence="8 9">
    <name type="scientific">Acrobeloides nanus</name>
    <dbReference type="NCBI Taxonomy" id="290746"/>
    <lineage>
        <taxon>Eukaryota</taxon>
        <taxon>Metazoa</taxon>
        <taxon>Ecdysozoa</taxon>
        <taxon>Nematoda</taxon>
        <taxon>Chromadorea</taxon>
        <taxon>Rhabditida</taxon>
        <taxon>Tylenchina</taxon>
        <taxon>Cephalobomorpha</taxon>
        <taxon>Cephaloboidea</taxon>
        <taxon>Cephalobidae</taxon>
        <taxon>Acrobeloides</taxon>
    </lineage>
</organism>
<evidence type="ECO:0000256" key="5">
    <source>
        <dbReference type="ARBA" id="ARBA00023136"/>
    </source>
</evidence>
<dbReference type="InterPro" id="IPR005045">
    <property type="entry name" value="CDC50/LEM3_fam"/>
</dbReference>
<evidence type="ECO:0000256" key="7">
    <source>
        <dbReference type="SAM" id="Phobius"/>
    </source>
</evidence>
<dbReference type="AlphaFoldDB" id="A0A914ED56"/>
<sequence length="356" mass="40899">MNDNLSRAKEIHAKNVNFQTSSSENGAKQKNRPKETPLKHQKVLGWQPIFSVWTVIPVVFIIGLASISIGVVLLLINDSVFIAKEKIISYESCNNGRVPARCNISFYINEPFESPVYFYYGIKNYFQNHRQYLKSRSDQQLHEVANCGSPWDKDDNMINIAPCGAVANSMFNDTFSLYFPNGNNLVPWTHDGVAWEVDKNMKFRNPGLINNDDCRHQTKSELERLFKNYSHPRNWEKEIWDLSEEEGNTCNNGFMNTDFIVWMRTAALPAFRKPYRIFNGRLPKGYYRLEIMSNYPVVEFHGKKSFIIATTSWIGSHDSTLAIAYIVGGSICLMIGTIFLYIHLKFGYKSDLIGVQ</sequence>
<evidence type="ECO:0000256" key="3">
    <source>
        <dbReference type="ARBA" id="ARBA00022692"/>
    </source>
</evidence>
<evidence type="ECO:0000256" key="2">
    <source>
        <dbReference type="ARBA" id="ARBA00009457"/>
    </source>
</evidence>
<dbReference type="Proteomes" id="UP000887540">
    <property type="component" value="Unplaced"/>
</dbReference>